<dbReference type="GO" id="GO:0003700">
    <property type="term" value="F:DNA-binding transcription factor activity"/>
    <property type="evidence" value="ECO:0007669"/>
    <property type="project" value="InterPro"/>
</dbReference>
<dbReference type="SUPFAM" id="SSF51215">
    <property type="entry name" value="Regulatory protein AraC"/>
    <property type="match status" value="1"/>
</dbReference>
<name>A0A136Q6S5_9FIRM</name>
<reference evidence="5 6" key="1">
    <citation type="submission" date="2016-02" db="EMBL/GenBank/DDBJ databases">
        <authorList>
            <person name="Wen L."/>
            <person name="He K."/>
            <person name="Yang H."/>
        </authorList>
    </citation>
    <scope>NUCLEOTIDE SEQUENCE [LARGE SCALE GENOMIC DNA]</scope>
    <source>
        <strain evidence="5 6">DSM 22607</strain>
    </source>
</reference>
<dbReference type="AlphaFoldDB" id="A0A136Q6S5"/>
<dbReference type="Gene3D" id="2.60.120.10">
    <property type="entry name" value="Jelly Rolls"/>
    <property type="match status" value="1"/>
</dbReference>
<feature type="domain" description="HTH araC/xylS-type" evidence="4">
    <location>
        <begin position="224"/>
        <end position="322"/>
    </location>
</feature>
<evidence type="ECO:0000313" key="6">
    <source>
        <dbReference type="Proteomes" id="UP000070366"/>
    </source>
</evidence>
<keyword evidence="3" id="KW-0804">Transcription</keyword>
<dbReference type="RefSeq" id="WP_066523050.1">
    <property type="nucleotide sequence ID" value="NZ_CABMOF010000012.1"/>
</dbReference>
<dbReference type="SUPFAM" id="SSF46689">
    <property type="entry name" value="Homeodomain-like"/>
    <property type="match status" value="2"/>
</dbReference>
<dbReference type="GO" id="GO:0043565">
    <property type="term" value="F:sequence-specific DNA binding"/>
    <property type="evidence" value="ECO:0007669"/>
    <property type="project" value="InterPro"/>
</dbReference>
<comment type="caution">
    <text evidence="5">The sequence shown here is derived from an EMBL/GenBank/DDBJ whole genome shotgun (WGS) entry which is preliminary data.</text>
</comment>
<evidence type="ECO:0000256" key="1">
    <source>
        <dbReference type="ARBA" id="ARBA00023015"/>
    </source>
</evidence>
<keyword evidence="1" id="KW-0805">Transcription regulation</keyword>
<dbReference type="EMBL" id="LSZW01000046">
    <property type="protein sequence ID" value="KXK66373.1"/>
    <property type="molecule type" value="Genomic_DNA"/>
</dbReference>
<dbReference type="Pfam" id="PF12833">
    <property type="entry name" value="HTH_18"/>
    <property type="match status" value="1"/>
</dbReference>
<dbReference type="PANTHER" id="PTHR43280:SF2">
    <property type="entry name" value="HTH-TYPE TRANSCRIPTIONAL REGULATOR EXSA"/>
    <property type="match status" value="1"/>
</dbReference>
<dbReference type="SMART" id="SM00342">
    <property type="entry name" value="HTH_ARAC"/>
    <property type="match status" value="1"/>
</dbReference>
<keyword evidence="6" id="KW-1185">Reference proteome</keyword>
<evidence type="ECO:0000256" key="2">
    <source>
        <dbReference type="ARBA" id="ARBA00023125"/>
    </source>
</evidence>
<accession>A0A136Q6S5</accession>
<dbReference type="Pfam" id="PF07883">
    <property type="entry name" value="Cupin_2"/>
    <property type="match status" value="1"/>
</dbReference>
<evidence type="ECO:0000259" key="4">
    <source>
        <dbReference type="PROSITE" id="PS01124"/>
    </source>
</evidence>
<dbReference type="STRING" id="626937.HMPREF3293_00779"/>
<dbReference type="Proteomes" id="UP000070366">
    <property type="component" value="Unassembled WGS sequence"/>
</dbReference>
<evidence type="ECO:0000256" key="3">
    <source>
        <dbReference type="ARBA" id="ARBA00023163"/>
    </source>
</evidence>
<sequence>MDQEKYQPSERTLEDTPVMSEEGVFNHLLSQQNRETAGIVGAKDLSKNVPNELLPVLEMKFVSIATLSNKEGLSGVTHVHDWCDISYVMRGQLVYEIEGKETPAREGDVVIIPAGVRHREIAPADRDFEVFFLCVDFTNVGRQIDITDYIGHRGVISTWYSREIYKICENMLSEVTFRSKGYLLNLRALVLNLLVLLCRAQDEPEQRIKSIKRINSIRKKRIADEVKSYLETNYMQKISLDDLSQAFFFTPQYLSTLFRKQTGHTIIEFLNITRIKKAKEIFRQGELNVSQAALQVGFSDMHYFGKVFKQYEKQTPIQYIVELKGGTDAAEDGGKAEKA</sequence>
<dbReference type="KEGG" id="cmiu:B1H56_14100"/>
<gene>
    <name evidence="5" type="ORF">HMPREF3293_00779</name>
</gene>
<dbReference type="InterPro" id="IPR018060">
    <property type="entry name" value="HTH_AraC"/>
</dbReference>
<proteinExistence type="predicted"/>
<dbReference type="InterPro" id="IPR037923">
    <property type="entry name" value="HTH-like"/>
</dbReference>
<keyword evidence="2" id="KW-0238">DNA-binding</keyword>
<dbReference type="Gene3D" id="1.10.10.60">
    <property type="entry name" value="Homeodomain-like"/>
    <property type="match status" value="2"/>
</dbReference>
<dbReference type="OrthoDB" id="625043at2"/>
<dbReference type="InterPro" id="IPR014710">
    <property type="entry name" value="RmlC-like_jellyroll"/>
</dbReference>
<dbReference type="PROSITE" id="PS01124">
    <property type="entry name" value="HTH_ARAC_FAMILY_2"/>
    <property type="match status" value="1"/>
</dbReference>
<dbReference type="InterPro" id="IPR009057">
    <property type="entry name" value="Homeodomain-like_sf"/>
</dbReference>
<organism evidence="5 6">
    <name type="scientific">Christensenella minuta</name>
    <dbReference type="NCBI Taxonomy" id="626937"/>
    <lineage>
        <taxon>Bacteria</taxon>
        <taxon>Bacillati</taxon>
        <taxon>Bacillota</taxon>
        <taxon>Clostridia</taxon>
        <taxon>Christensenellales</taxon>
        <taxon>Christensenellaceae</taxon>
        <taxon>Christensenella</taxon>
    </lineage>
</organism>
<evidence type="ECO:0000313" key="5">
    <source>
        <dbReference type="EMBL" id="KXK66373.1"/>
    </source>
</evidence>
<dbReference type="PANTHER" id="PTHR43280">
    <property type="entry name" value="ARAC-FAMILY TRANSCRIPTIONAL REGULATOR"/>
    <property type="match status" value="1"/>
</dbReference>
<protein>
    <submittedName>
        <fullName evidence="5">Transcriptional regulator, AraC family</fullName>
    </submittedName>
</protein>
<dbReference type="InterPro" id="IPR013096">
    <property type="entry name" value="Cupin_2"/>
</dbReference>